<keyword evidence="4" id="KW-0963">Cytoplasm</keyword>
<dbReference type="InterPro" id="IPR001163">
    <property type="entry name" value="Sm_dom_euk/arc"/>
</dbReference>
<keyword evidence="7" id="KW-0539">Nucleus</keyword>
<accession>A0A811QVN8</accession>
<dbReference type="AlphaFoldDB" id="A0A811QVN8"/>
<comment type="subcellular location">
    <subcellularLocation>
        <location evidence="2">Cytoplasm</location>
        <location evidence="2">Cytosol</location>
    </subcellularLocation>
    <subcellularLocation>
        <location evidence="1">Nucleus</location>
    </subcellularLocation>
</comment>
<dbReference type="PANTHER" id="PTHR12777">
    <property type="entry name" value="SMALL NUCLEAR RIBONUCLEOPROTEIN SM D2"/>
    <property type="match status" value="1"/>
</dbReference>
<evidence type="ECO:0000256" key="4">
    <source>
        <dbReference type="ARBA" id="ARBA00022490"/>
    </source>
</evidence>
<evidence type="ECO:0000313" key="12">
    <source>
        <dbReference type="Proteomes" id="UP000604825"/>
    </source>
</evidence>
<keyword evidence="6" id="KW-0508">mRNA splicing</keyword>
<dbReference type="Proteomes" id="UP000604825">
    <property type="component" value="Unassembled WGS sequence"/>
</dbReference>
<keyword evidence="5" id="KW-0507">mRNA processing</keyword>
<feature type="domain" description="Sm" evidence="10">
    <location>
        <begin position="109"/>
        <end position="169"/>
    </location>
</feature>
<reference evidence="11" key="1">
    <citation type="submission" date="2020-10" db="EMBL/GenBank/DDBJ databases">
        <authorList>
            <person name="Han B."/>
            <person name="Lu T."/>
            <person name="Zhao Q."/>
            <person name="Huang X."/>
            <person name="Zhao Y."/>
        </authorList>
    </citation>
    <scope>NUCLEOTIDE SEQUENCE</scope>
</reference>
<evidence type="ECO:0000256" key="7">
    <source>
        <dbReference type="ARBA" id="ARBA00023242"/>
    </source>
</evidence>
<evidence type="ECO:0000259" key="10">
    <source>
        <dbReference type="SMART" id="SM00651"/>
    </source>
</evidence>
<keyword evidence="12" id="KW-1185">Reference proteome</keyword>
<evidence type="ECO:0000256" key="3">
    <source>
        <dbReference type="ARBA" id="ARBA00008146"/>
    </source>
</evidence>
<keyword evidence="8" id="KW-0687">Ribonucleoprotein</keyword>
<evidence type="ECO:0000256" key="5">
    <source>
        <dbReference type="ARBA" id="ARBA00022664"/>
    </source>
</evidence>
<evidence type="ECO:0000256" key="9">
    <source>
        <dbReference type="ARBA" id="ARBA00033125"/>
    </source>
</evidence>
<name>A0A811QVN8_9POAL</name>
<dbReference type="Pfam" id="PF01423">
    <property type="entry name" value="LSM"/>
    <property type="match status" value="1"/>
</dbReference>
<evidence type="ECO:0000313" key="11">
    <source>
        <dbReference type="EMBL" id="CAD6260273.1"/>
    </source>
</evidence>
<evidence type="ECO:0000256" key="6">
    <source>
        <dbReference type="ARBA" id="ARBA00023187"/>
    </source>
</evidence>
<evidence type="ECO:0000256" key="8">
    <source>
        <dbReference type="ARBA" id="ARBA00023274"/>
    </source>
</evidence>
<sequence length="365" mass="41256">MADENQAGNKEEEFSTGPLSVLMMSVKNNTQCSSIAATTRSYLVGFVLLIATFVTWCSRTSREMWTEQAGKKEEEEFSTGPLSVLMMSVKNNTQKLLGRVRAFDRHRNMVLENVKGDVDGVLINCRNNKKLLGRVRAFDRHLCNMVLENVKGDVDGVQLTRDSFLSVSPRLQKGVKKAHAVNKDRFIAKMFLEATRSSSSLRDPNRSPNQQLVLINYRNNKKLLGRVRAFDRHRNMVLKNVMGDVDGVQLTRFISFRVPKTGNGKKKARPVNKDRFISKMFLRGDSQAGKKEGEEFSTGPLSVLMMSVKNNTQVLINCRNNKKLLGRVPKTGKGKKKALRVNKDKFISKMFLRGDSVIIVLRNLN</sequence>
<gene>
    <name evidence="11" type="ORF">NCGR_LOCUS43708</name>
</gene>
<dbReference type="InterPro" id="IPR010920">
    <property type="entry name" value="LSM_dom_sf"/>
</dbReference>
<dbReference type="GO" id="GO:0008380">
    <property type="term" value="P:RNA splicing"/>
    <property type="evidence" value="ECO:0007669"/>
    <property type="project" value="UniProtKB-KW"/>
</dbReference>
<dbReference type="SMART" id="SM00651">
    <property type="entry name" value="Sm"/>
    <property type="match status" value="2"/>
</dbReference>
<dbReference type="GO" id="GO:0006397">
    <property type="term" value="P:mRNA processing"/>
    <property type="evidence" value="ECO:0007669"/>
    <property type="project" value="UniProtKB-KW"/>
</dbReference>
<comment type="caution">
    <text evidence="11">The sequence shown here is derived from an EMBL/GenBank/DDBJ whole genome shotgun (WGS) entry which is preliminary data.</text>
</comment>
<dbReference type="SUPFAM" id="SSF50182">
    <property type="entry name" value="Sm-like ribonucleoproteins"/>
    <property type="match status" value="4"/>
</dbReference>
<evidence type="ECO:0000256" key="2">
    <source>
        <dbReference type="ARBA" id="ARBA00004514"/>
    </source>
</evidence>
<dbReference type="GO" id="GO:0005829">
    <property type="term" value="C:cytosol"/>
    <property type="evidence" value="ECO:0007669"/>
    <property type="project" value="UniProtKB-SubCell"/>
</dbReference>
<dbReference type="CDD" id="cd01720">
    <property type="entry name" value="Sm_D2"/>
    <property type="match status" value="2"/>
</dbReference>
<dbReference type="EMBL" id="CAJGYO010000011">
    <property type="protein sequence ID" value="CAD6260273.1"/>
    <property type="molecule type" value="Genomic_DNA"/>
</dbReference>
<protein>
    <recommendedName>
        <fullName evidence="9">snRNP core protein D2</fullName>
    </recommendedName>
</protein>
<evidence type="ECO:0000256" key="1">
    <source>
        <dbReference type="ARBA" id="ARBA00004123"/>
    </source>
</evidence>
<organism evidence="11 12">
    <name type="scientific">Miscanthus lutarioriparius</name>
    <dbReference type="NCBI Taxonomy" id="422564"/>
    <lineage>
        <taxon>Eukaryota</taxon>
        <taxon>Viridiplantae</taxon>
        <taxon>Streptophyta</taxon>
        <taxon>Embryophyta</taxon>
        <taxon>Tracheophyta</taxon>
        <taxon>Spermatophyta</taxon>
        <taxon>Magnoliopsida</taxon>
        <taxon>Liliopsida</taxon>
        <taxon>Poales</taxon>
        <taxon>Poaceae</taxon>
        <taxon>PACMAD clade</taxon>
        <taxon>Panicoideae</taxon>
        <taxon>Andropogonodae</taxon>
        <taxon>Andropogoneae</taxon>
        <taxon>Saccharinae</taxon>
        <taxon>Miscanthus</taxon>
    </lineage>
</organism>
<comment type="similarity">
    <text evidence="3">Belongs to the snRNP core protein family.</text>
</comment>
<feature type="domain" description="Sm" evidence="10">
    <location>
        <begin position="202"/>
        <end position="362"/>
    </location>
</feature>
<proteinExistence type="inferred from homology"/>
<dbReference type="InterPro" id="IPR027248">
    <property type="entry name" value="Sm_D2"/>
</dbReference>
<dbReference type="Gene3D" id="2.30.30.100">
    <property type="match status" value="5"/>
</dbReference>
<dbReference type="OrthoDB" id="437526at2759"/>
<dbReference type="GO" id="GO:0030532">
    <property type="term" value="C:small nuclear ribonucleoprotein complex"/>
    <property type="evidence" value="ECO:0007669"/>
    <property type="project" value="InterPro"/>
</dbReference>